<feature type="domain" description="N-acetyltransferase" evidence="7">
    <location>
        <begin position="750"/>
        <end position="892"/>
    </location>
</feature>
<dbReference type="Gene3D" id="3.40.50.261">
    <property type="entry name" value="Succinyl-CoA synthetase domains"/>
    <property type="match status" value="2"/>
</dbReference>
<keyword evidence="9" id="KW-1185">Reference proteome</keyword>
<dbReference type="PROSITE" id="PS50975">
    <property type="entry name" value="ATP_GRASP"/>
    <property type="match status" value="1"/>
</dbReference>
<dbReference type="SUPFAM" id="SSF56059">
    <property type="entry name" value="Glutathione synthetase ATP-binding domain-like"/>
    <property type="match status" value="1"/>
</dbReference>
<dbReference type="PROSITE" id="PS51186">
    <property type="entry name" value="GNAT"/>
    <property type="match status" value="1"/>
</dbReference>
<feature type="domain" description="ATP-grasp" evidence="6">
    <location>
        <begin position="496"/>
        <end position="549"/>
    </location>
</feature>
<evidence type="ECO:0000256" key="2">
    <source>
        <dbReference type="ARBA" id="ARBA00022741"/>
    </source>
</evidence>
<keyword evidence="3 5" id="KW-0067">ATP-binding</keyword>
<comment type="similarity">
    <text evidence="4">In the N-terminal section; belongs to the acetate CoA ligase alpha subunit family.</text>
</comment>
<evidence type="ECO:0000256" key="5">
    <source>
        <dbReference type="PROSITE-ProRule" id="PRU00409"/>
    </source>
</evidence>
<dbReference type="SUPFAM" id="SSF55729">
    <property type="entry name" value="Acyl-CoA N-acyltransferases (Nat)"/>
    <property type="match status" value="1"/>
</dbReference>
<dbReference type="Pfam" id="PF13549">
    <property type="entry name" value="ATP-grasp_5"/>
    <property type="match status" value="1"/>
</dbReference>
<dbReference type="PANTHER" id="PTHR43334">
    <property type="entry name" value="ACETATE--COA LIGASE [ADP-FORMING]"/>
    <property type="match status" value="1"/>
</dbReference>
<dbReference type="OrthoDB" id="9807426at2"/>
<dbReference type="Pfam" id="PF13380">
    <property type="entry name" value="CoA_binding_2"/>
    <property type="match status" value="1"/>
</dbReference>
<dbReference type="InterPro" id="IPR043938">
    <property type="entry name" value="Ligase_CoA_dom"/>
</dbReference>
<dbReference type="InterPro" id="IPR011761">
    <property type="entry name" value="ATP-grasp"/>
</dbReference>
<dbReference type="InterPro" id="IPR032875">
    <property type="entry name" value="Succ_CoA_lig_flav_dom"/>
</dbReference>
<dbReference type="InterPro" id="IPR013815">
    <property type="entry name" value="ATP_grasp_subdomain_1"/>
</dbReference>
<dbReference type="Pfam" id="PF13607">
    <property type="entry name" value="Succ_CoA_lig"/>
    <property type="match status" value="1"/>
</dbReference>
<dbReference type="GO" id="GO:0046872">
    <property type="term" value="F:metal ion binding"/>
    <property type="evidence" value="ECO:0007669"/>
    <property type="project" value="InterPro"/>
</dbReference>
<keyword evidence="8" id="KW-0808">Transferase</keyword>
<dbReference type="GO" id="GO:0043758">
    <property type="term" value="F:acetate-CoA ligase (ADP-forming) activity"/>
    <property type="evidence" value="ECO:0007669"/>
    <property type="project" value="InterPro"/>
</dbReference>
<sequence length="892" mass="94853">MNETHYLAPLFQPRSVVVVGPCGDPGSIARIAARNLVAAGFRGPFAVVAPDAAGVEGIDCVRSLADLSVSAELALLGAPVEDVPDLLAGCAAAGVRVAILPAGFTTPPSERSQAARVLREAARRHGIRLLGPNALGVIRPDIGLNASIAHTTPMKGSVGLLSQSGALATSVIDWARPHGVGFSTVVTVGASLDIDFGDALDYLVSDPRTESIFLYIERIRDARRFMTALRAAARMKPVLLLKAGRHPDVAQAIHARVGTPPGSDAAFDAAVRRCGVVRLYNIGQLFAAAGALFSDFRPRGNRLAIVTNGGGLGFMAADRAADLGIPLTEFSEITANRLSKLLGDRWNGGNPVDLGRIADADTYREALQAVLEGPHVDGVLVLLSPQATTRPSEVARAIVDLARAADKPLVTCWIGEEHVGEARHLFDEARIPTFRTPEPAVELFSHISAYFRNQKLLMQVPGPLPHLDKPNVAAASAAIDAALAEGRDALTETESKTCLAAFGIPVATSRVAADEDAAERIAAEIGLPVAMKVDSADLVSKSDAGGVRLGVASLEAVRNAYRGILEAVTGSRPDATVRGVAIEPMVVRGNGRELALSARTDAVFGPLLSLGAGRRRGGGARAHALPPLNDFLARDLMHSAAVAPLLAATETRPAADRDALEDVLLRVSAILCELPEIRALDIDPLLVDENGAIALDARITVAAAPPSAGRYEHMAIHPYPSHLVAEWALADGTRVTLRPIRPEDATLTTEFVRSLSAETRYQRFMNTMRELSPAMVIRLTQIDYDREMAFVATVIDNGRERQIGVCRYAANPDGKTCEFAVVVADAWQHRGIARKLMTRLIDTAAQRGYARMEGVFLASNERMLHFVEKLGFELHTDPDDPSIKLGTLALTA</sequence>
<dbReference type="Gene3D" id="3.40.50.720">
    <property type="entry name" value="NAD(P)-binding Rossmann-like Domain"/>
    <property type="match status" value="1"/>
</dbReference>
<dbReference type="Pfam" id="PF13302">
    <property type="entry name" value="Acetyltransf_3"/>
    <property type="match status" value="1"/>
</dbReference>
<dbReference type="InterPro" id="IPR036291">
    <property type="entry name" value="NAD(P)-bd_dom_sf"/>
</dbReference>
<reference evidence="8 9" key="1">
    <citation type="submission" date="2018-01" db="EMBL/GenBank/DDBJ databases">
        <authorList>
            <person name="Fu G.-Y."/>
        </authorList>
    </citation>
    <scope>NUCLEOTIDE SEQUENCE [LARGE SCALE GENOMIC DNA]</scope>
    <source>
        <strain evidence="8 9">SY39</strain>
    </source>
</reference>
<evidence type="ECO:0000259" key="6">
    <source>
        <dbReference type="PROSITE" id="PS50975"/>
    </source>
</evidence>
<dbReference type="RefSeq" id="WP_102247106.1">
    <property type="nucleotide sequence ID" value="NZ_CP025682.1"/>
</dbReference>
<keyword evidence="2 5" id="KW-0547">Nucleotide-binding</keyword>
<evidence type="ECO:0000256" key="4">
    <source>
        <dbReference type="ARBA" id="ARBA00060888"/>
    </source>
</evidence>
<proteinExistence type="inferred from homology"/>
<name>A0A2I6S6Z4_9RHOO</name>
<dbReference type="InterPro" id="IPR051538">
    <property type="entry name" value="Acyl-CoA_Synth/Transferase"/>
</dbReference>
<evidence type="ECO:0000313" key="9">
    <source>
        <dbReference type="Proteomes" id="UP000242205"/>
    </source>
</evidence>
<protein>
    <submittedName>
        <fullName evidence="8">GNAT family N-acetyltransferase</fullName>
    </submittedName>
</protein>
<dbReference type="InterPro" id="IPR003781">
    <property type="entry name" value="CoA-bd"/>
</dbReference>
<evidence type="ECO:0000259" key="7">
    <source>
        <dbReference type="PROSITE" id="PS51186"/>
    </source>
</evidence>
<gene>
    <name evidence="8" type="ORF">C0099_08875</name>
</gene>
<dbReference type="InterPro" id="IPR016102">
    <property type="entry name" value="Succinyl-CoA_synth-like"/>
</dbReference>
<keyword evidence="1" id="KW-0436">Ligase</keyword>
<dbReference type="SMART" id="SM00881">
    <property type="entry name" value="CoA_binding"/>
    <property type="match status" value="1"/>
</dbReference>
<dbReference type="SUPFAM" id="SSF52210">
    <property type="entry name" value="Succinyl-CoA synthetase domains"/>
    <property type="match status" value="2"/>
</dbReference>
<dbReference type="Gene3D" id="3.30.470.20">
    <property type="entry name" value="ATP-grasp fold, B domain"/>
    <property type="match status" value="1"/>
</dbReference>
<dbReference type="Gene3D" id="3.40.630.30">
    <property type="match status" value="1"/>
</dbReference>
<dbReference type="FunFam" id="3.30.1490.20:FF:000020">
    <property type="entry name" value="Protein lysine acetyltransferase"/>
    <property type="match status" value="1"/>
</dbReference>
<dbReference type="GO" id="GO:0016747">
    <property type="term" value="F:acyltransferase activity, transferring groups other than amino-acyl groups"/>
    <property type="evidence" value="ECO:0007669"/>
    <property type="project" value="InterPro"/>
</dbReference>
<organism evidence="8 9">
    <name type="scientific">Pseudazoarcus pumilus</name>
    <dbReference type="NCBI Taxonomy" id="2067960"/>
    <lineage>
        <taxon>Bacteria</taxon>
        <taxon>Pseudomonadati</taxon>
        <taxon>Pseudomonadota</taxon>
        <taxon>Betaproteobacteria</taxon>
        <taxon>Rhodocyclales</taxon>
        <taxon>Zoogloeaceae</taxon>
        <taxon>Pseudazoarcus</taxon>
    </lineage>
</organism>
<dbReference type="CDD" id="cd04301">
    <property type="entry name" value="NAT_SF"/>
    <property type="match status" value="1"/>
</dbReference>
<dbReference type="Gene3D" id="3.30.1490.20">
    <property type="entry name" value="ATP-grasp fold, A domain"/>
    <property type="match status" value="1"/>
</dbReference>
<evidence type="ECO:0000256" key="3">
    <source>
        <dbReference type="ARBA" id="ARBA00022840"/>
    </source>
</evidence>
<dbReference type="EMBL" id="CP025682">
    <property type="protein sequence ID" value="AUN95040.1"/>
    <property type="molecule type" value="Genomic_DNA"/>
</dbReference>
<dbReference type="InterPro" id="IPR000182">
    <property type="entry name" value="GNAT_dom"/>
</dbReference>
<dbReference type="PANTHER" id="PTHR43334:SF1">
    <property type="entry name" value="3-HYDROXYPROPIONATE--COA LIGASE [ADP-FORMING]"/>
    <property type="match status" value="1"/>
</dbReference>
<evidence type="ECO:0000313" key="8">
    <source>
        <dbReference type="EMBL" id="AUN95040.1"/>
    </source>
</evidence>
<dbReference type="Proteomes" id="UP000242205">
    <property type="component" value="Chromosome"/>
</dbReference>
<accession>A0A2I6S6Z4</accession>
<dbReference type="AlphaFoldDB" id="A0A2I6S6Z4"/>
<dbReference type="InterPro" id="IPR016181">
    <property type="entry name" value="Acyl_CoA_acyltransferase"/>
</dbReference>
<dbReference type="SUPFAM" id="SSF51735">
    <property type="entry name" value="NAD(P)-binding Rossmann-fold domains"/>
    <property type="match status" value="1"/>
</dbReference>
<dbReference type="KEGG" id="atw:C0099_08875"/>
<dbReference type="GO" id="GO:0005524">
    <property type="term" value="F:ATP binding"/>
    <property type="evidence" value="ECO:0007669"/>
    <property type="project" value="UniProtKB-UniRule"/>
</dbReference>
<evidence type="ECO:0000256" key="1">
    <source>
        <dbReference type="ARBA" id="ARBA00022598"/>
    </source>
</evidence>
<dbReference type="Pfam" id="PF19045">
    <property type="entry name" value="Ligase_CoA_2"/>
    <property type="match status" value="1"/>
</dbReference>